<dbReference type="Proteomes" id="UP001597158">
    <property type="component" value="Unassembled WGS sequence"/>
</dbReference>
<dbReference type="InterPro" id="IPR056738">
    <property type="entry name" value="NfeD1b_N"/>
</dbReference>
<dbReference type="InterPro" id="IPR029045">
    <property type="entry name" value="ClpP/crotonase-like_dom_sf"/>
</dbReference>
<feature type="domain" description="NfeD integral membrane" evidence="8">
    <location>
        <begin position="310"/>
        <end position="424"/>
    </location>
</feature>
<proteinExistence type="predicted"/>
<feature type="compositionally biased region" description="Low complexity" evidence="5">
    <location>
        <begin position="194"/>
        <end position="209"/>
    </location>
</feature>
<dbReference type="Gene3D" id="3.90.226.10">
    <property type="entry name" value="2-enoyl-CoA Hydratase, Chain A, domain 1"/>
    <property type="match status" value="1"/>
</dbReference>
<dbReference type="InterPro" id="IPR002810">
    <property type="entry name" value="NfeD-like_C"/>
</dbReference>
<evidence type="ECO:0000256" key="6">
    <source>
        <dbReference type="SAM" id="Phobius"/>
    </source>
</evidence>
<comment type="caution">
    <text evidence="10">The sequence shown here is derived from an EMBL/GenBank/DDBJ whole genome shotgun (WGS) entry which is preliminary data.</text>
</comment>
<evidence type="ECO:0000256" key="3">
    <source>
        <dbReference type="ARBA" id="ARBA00022989"/>
    </source>
</evidence>
<dbReference type="RefSeq" id="WP_277831333.1">
    <property type="nucleotide sequence ID" value="NZ_JARQZE010000003.1"/>
</dbReference>
<keyword evidence="2 6" id="KW-0812">Transmembrane</keyword>
<evidence type="ECO:0000259" key="7">
    <source>
        <dbReference type="Pfam" id="PF01957"/>
    </source>
</evidence>
<dbReference type="EMBL" id="JBHTMC010000002">
    <property type="protein sequence ID" value="MFD1262433.1"/>
    <property type="molecule type" value="Genomic_DNA"/>
</dbReference>
<evidence type="ECO:0000256" key="1">
    <source>
        <dbReference type="ARBA" id="ARBA00004141"/>
    </source>
</evidence>
<dbReference type="SUPFAM" id="SSF52096">
    <property type="entry name" value="ClpP/crotonase"/>
    <property type="match status" value="1"/>
</dbReference>
<evidence type="ECO:0000256" key="2">
    <source>
        <dbReference type="ARBA" id="ARBA00022692"/>
    </source>
</evidence>
<dbReference type="Gene3D" id="2.40.50.140">
    <property type="entry name" value="Nucleic acid-binding proteins"/>
    <property type="match status" value="1"/>
</dbReference>
<accession>A0ABW3W8Q8</accession>
<evidence type="ECO:0000259" key="9">
    <source>
        <dbReference type="Pfam" id="PF25145"/>
    </source>
</evidence>
<dbReference type="InterPro" id="IPR056739">
    <property type="entry name" value="NfeD_membrane"/>
</dbReference>
<dbReference type="PANTHER" id="PTHR33507:SF4">
    <property type="entry name" value="NODULATION COMPETITIVENESS PROTEIN NFED"/>
    <property type="match status" value="1"/>
</dbReference>
<evidence type="ECO:0000313" key="10">
    <source>
        <dbReference type="EMBL" id="MFD1262433.1"/>
    </source>
</evidence>
<protein>
    <submittedName>
        <fullName evidence="10">Nodulation protein NfeD</fullName>
    </submittedName>
</protein>
<dbReference type="SUPFAM" id="SSF141322">
    <property type="entry name" value="NfeD domain-like"/>
    <property type="match status" value="1"/>
</dbReference>
<evidence type="ECO:0000256" key="5">
    <source>
        <dbReference type="SAM" id="MobiDB-lite"/>
    </source>
</evidence>
<feature type="transmembrane region" description="Helical" evidence="6">
    <location>
        <begin position="301"/>
        <end position="323"/>
    </location>
</feature>
<feature type="region of interest" description="Disordered" evidence="5">
    <location>
        <begin position="142"/>
        <end position="209"/>
    </location>
</feature>
<keyword evidence="11" id="KW-1185">Reference proteome</keyword>
<dbReference type="Pfam" id="PF01957">
    <property type="entry name" value="NfeD"/>
    <property type="match status" value="1"/>
</dbReference>
<dbReference type="Pfam" id="PF24961">
    <property type="entry name" value="NfeD_membrane"/>
    <property type="match status" value="1"/>
</dbReference>
<feature type="transmembrane region" description="Helical" evidence="6">
    <location>
        <begin position="408"/>
        <end position="430"/>
    </location>
</feature>
<feature type="transmembrane region" description="Helical" evidence="6">
    <location>
        <begin position="378"/>
        <end position="396"/>
    </location>
</feature>
<comment type="subcellular location">
    <subcellularLocation>
        <location evidence="1">Membrane</location>
        <topology evidence="1">Multi-pass membrane protein</topology>
    </subcellularLocation>
</comment>
<evidence type="ECO:0000313" key="11">
    <source>
        <dbReference type="Proteomes" id="UP001597158"/>
    </source>
</evidence>
<name>A0ABW3W8Q8_9RHOO</name>
<reference evidence="11" key="1">
    <citation type="journal article" date="2019" name="Int. J. Syst. Evol. Microbiol.">
        <title>The Global Catalogue of Microorganisms (GCM) 10K type strain sequencing project: providing services to taxonomists for standard genome sequencing and annotation.</title>
        <authorList>
            <consortium name="The Broad Institute Genomics Platform"/>
            <consortium name="The Broad Institute Genome Sequencing Center for Infectious Disease"/>
            <person name="Wu L."/>
            <person name="Ma J."/>
        </authorList>
    </citation>
    <scope>NUCLEOTIDE SEQUENCE [LARGE SCALE GENOMIC DNA]</scope>
    <source>
        <strain evidence="11">CCUG 48884</strain>
    </source>
</reference>
<keyword evidence="3 6" id="KW-1133">Transmembrane helix</keyword>
<gene>
    <name evidence="10" type="ORF">ACFQ4M_02485</name>
</gene>
<evidence type="ECO:0000256" key="4">
    <source>
        <dbReference type="ARBA" id="ARBA00023136"/>
    </source>
</evidence>
<keyword evidence="4 6" id="KW-0472">Membrane</keyword>
<dbReference type="InterPro" id="IPR012340">
    <property type="entry name" value="NA-bd_OB-fold"/>
</dbReference>
<dbReference type="InterPro" id="IPR052165">
    <property type="entry name" value="Membrane_assoc_protease"/>
</dbReference>
<feature type="domain" description="NfeD-like C-terminal" evidence="7">
    <location>
        <begin position="442"/>
        <end position="497"/>
    </location>
</feature>
<dbReference type="PANTHER" id="PTHR33507">
    <property type="entry name" value="INNER MEMBRANE PROTEIN YBBJ"/>
    <property type="match status" value="1"/>
</dbReference>
<organism evidence="10 11">
    <name type="scientific">Thauera mechernichensis</name>
    <dbReference type="NCBI Taxonomy" id="82788"/>
    <lineage>
        <taxon>Bacteria</taxon>
        <taxon>Pseudomonadati</taxon>
        <taxon>Pseudomonadota</taxon>
        <taxon>Betaproteobacteria</taxon>
        <taxon>Rhodocyclales</taxon>
        <taxon>Zoogloeaceae</taxon>
        <taxon>Thauera</taxon>
    </lineage>
</organism>
<evidence type="ECO:0000259" key="8">
    <source>
        <dbReference type="Pfam" id="PF24961"/>
    </source>
</evidence>
<feature type="domain" description="NfeD1b N-terminal" evidence="9">
    <location>
        <begin position="44"/>
        <end position="137"/>
    </location>
</feature>
<sequence>MGASARGHARRLFGLMLVVLALAMTLAGTLTAQQGGAALVLRVDGAIGPASADYIHKGLARAAATGAQLVVIELDTPGGLDSSMRTIIKDILASPVPVATFVAPEGARAASAGTYILYASHIAAMAPATNLGAATPVAIGVGGPQPGRTAPREDSPAAGAEAEERSQRAPASGKEAGTAGDDQDADAPSPAPPAASARPQAATPADAMAAKSMSDATAYIRSLAQLRGRDVDFAERAVREAASLSAEEALAQGVIDLIAFDTTELLKQLDGREVAVLDGTRTLATASIALERLEPDWRNRVLAALANPQVALILMMIGMYGLFFEFTSPGFGVPGVAGAISLLIALYAFQLLPVNWAGVLLLAVGAALMLAEAFLPSFGVLGVGGIIAFVVGGVFLMDADVPGFGLPLALVIGMALASAAIIIAIGTFAARSHRRPVVSGSEEMLGALGTVGAAAEGGGWWIHVHGETWRARCAQPLASGSHVRIVAMDGLILDVTPASAQSDPFQPQPGSLPP</sequence>
<dbReference type="CDD" id="cd07020">
    <property type="entry name" value="Clp_protease_NfeD_1"/>
    <property type="match status" value="1"/>
</dbReference>
<dbReference type="Pfam" id="PF25145">
    <property type="entry name" value="NfeD1b_N"/>
    <property type="match status" value="1"/>
</dbReference>